<dbReference type="AlphaFoldDB" id="A0A8W8NFF4"/>
<protein>
    <recommendedName>
        <fullName evidence="6">Mitochondrial inner membrane protein Mpv17</fullName>
    </recommendedName>
</protein>
<dbReference type="EnsemblMetazoa" id="G6720.6">
    <property type="protein sequence ID" value="G6720.6:cds"/>
    <property type="gene ID" value="G6720"/>
</dbReference>
<evidence type="ECO:0000313" key="9">
    <source>
        <dbReference type="Proteomes" id="UP000005408"/>
    </source>
</evidence>
<keyword evidence="9" id="KW-1185">Reference proteome</keyword>
<proteinExistence type="inferred from homology"/>
<evidence type="ECO:0000256" key="4">
    <source>
        <dbReference type="ARBA" id="ARBA00022989"/>
    </source>
</evidence>
<dbReference type="GO" id="GO:0015267">
    <property type="term" value="F:channel activity"/>
    <property type="evidence" value="ECO:0007669"/>
    <property type="project" value="TreeGrafter"/>
</dbReference>
<keyword evidence="3 7" id="KW-0812">Transmembrane</keyword>
<dbReference type="GO" id="GO:0005739">
    <property type="term" value="C:mitochondrion"/>
    <property type="evidence" value="ECO:0007669"/>
    <property type="project" value="TreeGrafter"/>
</dbReference>
<evidence type="ECO:0000256" key="3">
    <source>
        <dbReference type="ARBA" id="ARBA00022692"/>
    </source>
</evidence>
<evidence type="ECO:0000313" key="8">
    <source>
        <dbReference type="EnsemblMetazoa" id="G6720.6:cds"/>
    </source>
</evidence>
<dbReference type="InterPro" id="IPR007248">
    <property type="entry name" value="Mpv17_PMP22"/>
</dbReference>
<keyword evidence="4 7" id="KW-1133">Transmembrane helix</keyword>
<dbReference type="GO" id="GO:1901858">
    <property type="term" value="P:regulation of mitochondrial DNA metabolic process"/>
    <property type="evidence" value="ECO:0007669"/>
    <property type="project" value="TreeGrafter"/>
</dbReference>
<sequence>MHSALMQKYPWKTVAFSTGFVMSTGDAISQKFVERNEKFDCKRYVRYWAFGVIIAGPLFHGWYIRLQTIFGKSKFAPFKMVAVDQLVFAPVFPPFFLGVMGLMKGDSFSVIKQKIQKDYLDILTSCWSVWPGVQFVNFLLVPISHRVLFNNTIALGWDTYLAWKADASKQKSTNTLVRSKSTDTLVRSKPPDTLVRSLETTVASLPVWGDAPTNQTSMFVALSP</sequence>
<dbReference type="PANTHER" id="PTHR11266">
    <property type="entry name" value="PEROXISOMAL MEMBRANE PROTEIN 2, PXMP2 MPV17"/>
    <property type="match status" value="1"/>
</dbReference>
<evidence type="ECO:0000256" key="1">
    <source>
        <dbReference type="ARBA" id="ARBA00004141"/>
    </source>
</evidence>
<evidence type="ECO:0000256" key="6">
    <source>
        <dbReference type="ARBA" id="ARBA00049743"/>
    </source>
</evidence>
<dbReference type="GO" id="GO:0016020">
    <property type="term" value="C:membrane"/>
    <property type="evidence" value="ECO:0007669"/>
    <property type="project" value="UniProtKB-SubCell"/>
</dbReference>
<evidence type="ECO:0000256" key="5">
    <source>
        <dbReference type="ARBA" id="ARBA00023136"/>
    </source>
</evidence>
<organism evidence="8 9">
    <name type="scientific">Magallana gigas</name>
    <name type="common">Pacific oyster</name>
    <name type="synonym">Crassostrea gigas</name>
    <dbReference type="NCBI Taxonomy" id="29159"/>
    <lineage>
        <taxon>Eukaryota</taxon>
        <taxon>Metazoa</taxon>
        <taxon>Spiralia</taxon>
        <taxon>Lophotrochozoa</taxon>
        <taxon>Mollusca</taxon>
        <taxon>Bivalvia</taxon>
        <taxon>Autobranchia</taxon>
        <taxon>Pteriomorphia</taxon>
        <taxon>Ostreida</taxon>
        <taxon>Ostreoidea</taxon>
        <taxon>Ostreidae</taxon>
        <taxon>Magallana</taxon>
    </lineage>
</organism>
<feature type="transmembrane region" description="Helical" evidence="7">
    <location>
        <begin position="45"/>
        <end position="64"/>
    </location>
</feature>
<evidence type="ECO:0000256" key="7">
    <source>
        <dbReference type="RuleBase" id="RU363053"/>
    </source>
</evidence>
<evidence type="ECO:0000256" key="2">
    <source>
        <dbReference type="ARBA" id="ARBA00006824"/>
    </source>
</evidence>
<dbReference type="PANTHER" id="PTHR11266:SF17">
    <property type="entry name" value="PROTEIN MPV17"/>
    <property type="match status" value="1"/>
</dbReference>
<feature type="transmembrane region" description="Helical" evidence="7">
    <location>
        <begin position="85"/>
        <end position="103"/>
    </location>
</feature>
<comment type="subcellular location">
    <subcellularLocation>
        <location evidence="1">Membrane</location>
        <topology evidence="1">Multi-pass membrane protein</topology>
    </subcellularLocation>
</comment>
<reference evidence="8" key="1">
    <citation type="submission" date="2022-08" db="UniProtKB">
        <authorList>
            <consortium name="EnsemblMetazoa"/>
        </authorList>
    </citation>
    <scope>IDENTIFICATION</scope>
    <source>
        <strain evidence="8">05x7-T-G4-1.051#20</strain>
    </source>
</reference>
<keyword evidence="5 7" id="KW-0472">Membrane</keyword>
<name>A0A8W8NFF4_MAGGI</name>
<dbReference type="Proteomes" id="UP000005408">
    <property type="component" value="Unassembled WGS sequence"/>
</dbReference>
<comment type="similarity">
    <text evidence="2 7">Belongs to the peroxisomal membrane protein PXMP2/4 family.</text>
</comment>
<dbReference type="Pfam" id="PF04117">
    <property type="entry name" value="Mpv17_PMP22"/>
    <property type="match status" value="1"/>
</dbReference>
<accession>A0A8W8NFF4</accession>